<evidence type="ECO:0000313" key="3">
    <source>
        <dbReference type="EMBL" id="BAM40566.1"/>
    </source>
</evidence>
<feature type="compositionally biased region" description="Acidic residues" evidence="1">
    <location>
        <begin position="1542"/>
        <end position="1557"/>
    </location>
</feature>
<feature type="region of interest" description="Disordered" evidence="1">
    <location>
        <begin position="2363"/>
        <end position="2456"/>
    </location>
</feature>
<feature type="compositionally biased region" description="Low complexity" evidence="1">
    <location>
        <begin position="1591"/>
        <end position="1615"/>
    </location>
</feature>
<dbReference type="EMBL" id="AP011947">
    <property type="protein sequence ID" value="BAM40566.1"/>
    <property type="molecule type" value="Genomic_DNA"/>
</dbReference>
<name>J4C3J8_THEOR</name>
<feature type="compositionally biased region" description="Gly residues" evidence="1">
    <location>
        <begin position="774"/>
        <end position="784"/>
    </location>
</feature>
<feature type="compositionally biased region" description="Low complexity" evidence="1">
    <location>
        <begin position="1660"/>
        <end position="1680"/>
    </location>
</feature>
<feature type="compositionally biased region" description="Polar residues" evidence="1">
    <location>
        <begin position="230"/>
        <end position="248"/>
    </location>
</feature>
<keyword evidence="2" id="KW-0732">Signal</keyword>
<dbReference type="RefSeq" id="XP_009690867.1">
    <property type="nucleotide sequence ID" value="XM_009692572.1"/>
</dbReference>
<feature type="compositionally biased region" description="Low complexity" evidence="1">
    <location>
        <begin position="2695"/>
        <end position="2719"/>
    </location>
</feature>
<feature type="compositionally biased region" description="Low complexity" evidence="1">
    <location>
        <begin position="802"/>
        <end position="830"/>
    </location>
</feature>
<feature type="compositionally biased region" description="Basic and acidic residues" evidence="1">
    <location>
        <begin position="1304"/>
        <end position="1315"/>
    </location>
</feature>
<feature type="region of interest" description="Disordered" evidence="1">
    <location>
        <begin position="30"/>
        <end position="253"/>
    </location>
</feature>
<proteinExistence type="predicted"/>
<dbReference type="Pfam" id="PF04385">
    <property type="entry name" value="FAINT"/>
    <property type="match status" value="1"/>
</dbReference>
<feature type="compositionally biased region" description="Gly residues" evidence="1">
    <location>
        <begin position="2014"/>
        <end position="2024"/>
    </location>
</feature>
<dbReference type="PANTHER" id="PTHR48125">
    <property type="entry name" value="LP07818P1"/>
    <property type="match status" value="1"/>
</dbReference>
<dbReference type="PANTHER" id="PTHR48125:SF10">
    <property type="entry name" value="OS12G0136300 PROTEIN"/>
    <property type="match status" value="1"/>
</dbReference>
<feature type="chain" id="PRO_5003778558" description="SfiI-subtelomeric related protein family member" evidence="2">
    <location>
        <begin position="26"/>
        <end position="3236"/>
    </location>
</feature>
<gene>
    <name evidence="3" type="ORF">TOT_020000821</name>
</gene>
<dbReference type="STRING" id="869250.J4C3J8"/>
<feature type="compositionally biased region" description="Low complexity" evidence="1">
    <location>
        <begin position="763"/>
        <end position="773"/>
    </location>
</feature>
<evidence type="ECO:0000256" key="1">
    <source>
        <dbReference type="SAM" id="MobiDB-lite"/>
    </source>
</evidence>
<feature type="signal peptide" evidence="2">
    <location>
        <begin position="1"/>
        <end position="25"/>
    </location>
</feature>
<evidence type="ECO:0000313" key="4">
    <source>
        <dbReference type="Proteomes" id="UP000003786"/>
    </source>
</evidence>
<dbReference type="VEuPathDB" id="PiroplasmaDB:TOT_020000821"/>
<feature type="compositionally biased region" description="Polar residues" evidence="1">
    <location>
        <begin position="3188"/>
        <end position="3202"/>
    </location>
</feature>
<feature type="compositionally biased region" description="Low complexity" evidence="1">
    <location>
        <begin position="2133"/>
        <end position="2159"/>
    </location>
</feature>
<dbReference type="Proteomes" id="UP000003786">
    <property type="component" value="Chromosome 2"/>
</dbReference>
<feature type="compositionally biased region" description="Pro residues" evidence="1">
    <location>
        <begin position="2086"/>
        <end position="2102"/>
    </location>
</feature>
<feature type="compositionally biased region" description="Low complexity" evidence="1">
    <location>
        <begin position="132"/>
        <end position="150"/>
    </location>
</feature>
<feature type="region of interest" description="Disordered" evidence="1">
    <location>
        <begin position="1964"/>
        <end position="2169"/>
    </location>
</feature>
<feature type="region of interest" description="Disordered" evidence="1">
    <location>
        <begin position="1301"/>
        <end position="1327"/>
    </location>
</feature>
<feature type="region of interest" description="Disordered" evidence="1">
    <location>
        <begin position="724"/>
        <end position="944"/>
    </location>
</feature>
<feature type="compositionally biased region" description="Basic and acidic residues" evidence="1">
    <location>
        <begin position="1558"/>
        <end position="1580"/>
    </location>
</feature>
<dbReference type="GeneID" id="20714937"/>
<sequence length="3236" mass="348124">MNLYRNLIAIFLCLFVKYGSKPVESAVSITHNSSSTTPSGGSGGSESVTAEGASTTPPAATETSSVASKPQDTSGGAQTGQSGTASASPVPRARAGTTSAGSTASTPISISLDSDEEEESDAKSESQPSSKQGTGTAAPTSGSPASAGQPTSGQGSTATSKPVSSVAQQASAGQPTSGQGSTATSKPAVQQPSSSPPKTSTDTSQTQSSQSQATPAPGAGTPAPTSGTSEPKSSTSKTGVDININSDTKPSDKFDYKKEGYYATYTPKGNNAFKLVKDDNTEVWKASGDTNYASKVEVEIFDDSKAVTVCLDGGKNKVFIKENANKSWTEIDLNKVNPESVNVDYSYESYSYKCELKGETRTFTAKSGFAFNCANKYVNNKKVELWKTDKENEYSNKIVNEGNKITIQFSNGSTKVITKGSDGKWSGDSQSGTAKPSTPQNGVDLNIKSDSKSKDKFEYKKEGEYVIYTAKDNNAFKLVKDHKTEVWKETNASNYSSRVEVEFLANDGKAVTIFLTGNKTKIFKKSSSNDPWNEIDTSKVTRGSVNINYPNQSYFYHNELKGSCRTFTAKQGFAFNCANEYVNNNKVEIWKTVIENENANKIEVDSLNNDGKAVTVHMPDNKTKLFIRNNKNDPWNEVDLSKVTPKSVNIRYEHDSHFYSNIFNNNVRTFTAKKGFAFNGANEYVNNDKVEIWKTDKENENANKIVYEGGNKLTIHIGEGTSASTKVFNKGTDGKWTEDTSASTKQAQSTPARGAGSTAPPSAGTGVPRTRTGGTAGGTAGGSASGTAMSISLDDDEDDDQSQSQPSSKQGTGTAAPPSGSPASAGQQATTEQGTVPKTAGQQPATTPPAPESGAPATPPQPGAATTPPTQPASTPPTQPASTPPTQPESGQAATPPTQPESGQAATPPTQPESGTAISPESGGEGSPTTPPPQSGSGTAQPESVDITVSSLATASHRKPDELDRPICYDKGPKHLILELDIKVESPCYKSVKEDQISTYSTIDGYDFMLVTQGGSILYEAGGEEECAKKVQYWEGEKLVISDVDNKSREILLNLAVDVNNKQSTDHVTYDKVDWDGIHTFTAIPPSYISTVKRGDEVLWNRGVGDRYVTRIAVSDYDKDKLNIKLGYHPHDSHLQIQDIDDTIDHFADELTYRFSDSAKPVNVRYNKRLLWQNTENKNHKFLNLRKSRNEISVVAMDMSKFYVVTKGSPKVNDESKYNFRKIGNNEGHYFFKKGVQCTEVGVYNEPIWKHSVSEYKGAYPKAVSYYGNDEVVVSFSDFSLHFSSKALLWRVLTVSNPGTTVPKESKDTKKDEKVPVPSPQTAKPTTHHHIKLYQPDPNDSKYVVELDSSKYRFNKDKFVENVYNYYFNDDSKCTLIKLWDTNLWHYDYQVDDGQFPKSLIYDPSEYRLALQLDLTNIFYSMDENGKWTAIDPGLVLYTIDPKDDTNLVQLFTNQYGITEDPNNQFVFYYHFKEGVNCSLVKSEGADVWSQDFSNPNPKYPFKMKYEAKYRWLLLNFDGLFVNCQKDQDGKWNCKETNVEIPQEEQSTEPEFEDDKADEGLYKHKFVRETKDSSKPKTLEDTSESQTAVPPSEDSTQSQVSSQSQSEQAPESQQPARKSASETHSTSTVPKTSTGTGQAQPSSRSTQPKPADAKTGGEPSKQTASQSQSSTPAAKPSTPKNGVDLNIKSDTKSKDKFEYKKDGEYVIYTAKDNNAFKLVKDHKTEVWKETNASNYSSRVEVEFLANDGKAVTIFLTGNKTKIFKKSSSNDPWKEIDTTKVTRSSINVDFPNQSYFYHNVLKGRFRTFTAKQGFAFNCANEYVNNNKVEIWKTDIENENANKIEVDSLNNDGKAVTVHMPDNKTKLFIRNNKNDPWNEVDLSKVTPKSVNIRYEHDSHFYSNIFNNNVRTFTAKKGFAFNGANDYVNNDKVEIWKTDKENENANKIVYEGGNKLTIHIGEGTSASTKVFNKGTDGKWTEDTSASTKQAQSTPARGAGSTAPPSAGTGVPRTRTGGTAGGTAGGSASGTAMSISLDDDEDDDQSQSQPSSKQGTGTAAPPSGSPASAGQQATTEQGTVPKTAGQQPATTPPAPESGAPATPPQPGAATTPPTQPASTPPTQPASTPPTQPESGQAATPPTGGSGQPGATTGTTTESGGTAQPKVKLLKADPSDATKNLELASKEYSSSTSGNVVTYQIANGVSCTQLMLDDVLLWEYDKEQRGGEYPKSVDHDATNYVVVLKFVGLDIKFENTTEGWVFTESGPLAVKFHVVDPNDATKTVELASNNLTVTPSGDITTFTIADNVNCTKLLYGPILLWEHDTSQQGGKHPKSLVYTRSTETLVLKFEGIDVTFAKNDQGQWEFTETDTSAGGQAATPPTQPESGQAATPPTQPESGQAATPPTQPESGQAATPPPQPGAGTGTTPPAGGSDQPGATTGTTTESGGTAQPKVKLLKADPSDATKNLELASKEYSSSTSGNVVTYQIANGVSCTQLMLDDVLLWEYDKEQRGGEYPKSVDHDATNYVVVLKFVGLDIKFENTTEGWVFTESGPLAVKFHVVDPNDATKTVELASNNLTVTPSGDITTFTIADNVNCTKLLYGPILLWEHNASQQGGKHPKSLVYTRSTETLVLKFEGIDVTFAKNDQGQWEFTETDTSAGGQAATPPTQPESGQAATPPTQPESGQAATPPPQPGAGTGTTPPAGGSDQPGATTGTTTESGGTAQPKVKLLKADPSDATKNLELASKEYSSSTSGNVVTYQIANGVSCTQLMLDDVLLWEYDKEQRGGEYPKSVDHDATNYVVVLKFVGLDIKFENTTEGWVFTESGPLTVKFHVVDPNDATKTVELASNNLTVTPSGDITTFTIADNVNCTKLLYGPILLWEHNASQQGGKHPKSLVYTRSTETLVLKFEGIDVTFAKNNEGGWEFTETDTSAGGQAATPPTQPESGQAATPPPQPGAGTGTTTESGGTAQPKVKLLKADPSDATKNLELASKEYSSSTSGNVVTYQIANGVSCTQLMLDDVLLWEYDKEQRGGEYPKSVDHDATNYVVVLKFVGLDIKFENTTEGWVFTESGPLAVKFHVVDPNDATKTVELASNNLTVTPSGDITTFTIADNVNCTKLLYGPILLWEHDTSQQGGKHPKSLVYTRSTETLVLKFEGIDVTFAKNDQGQWEFTETDTSAGGQAATPPTQPESGQAATPPTQPESGQAATPPPQPGAGTGTTPPAGGSDQSGEGAAPTN</sequence>
<feature type="compositionally biased region" description="Polar residues" evidence="1">
    <location>
        <begin position="427"/>
        <end position="443"/>
    </location>
</feature>
<feature type="compositionally biased region" description="Polar residues" evidence="1">
    <location>
        <begin position="2666"/>
        <end position="2680"/>
    </location>
</feature>
<feature type="compositionally biased region" description="Pro residues" evidence="1">
    <location>
        <begin position="846"/>
        <end position="862"/>
    </location>
</feature>
<feature type="compositionally biased region" description="Low complexity" evidence="1">
    <location>
        <begin position="190"/>
        <end position="229"/>
    </location>
</feature>
<feature type="region of interest" description="Disordered" evidence="1">
    <location>
        <begin position="2650"/>
        <end position="2731"/>
    </location>
</feature>
<dbReference type="KEGG" id="tot:TOT_020000821"/>
<protein>
    <recommendedName>
        <fullName evidence="5">SfiI-subtelomeric related protein family member</fullName>
    </recommendedName>
</protein>
<feature type="compositionally biased region" description="Polar residues" evidence="1">
    <location>
        <begin position="2379"/>
        <end position="2405"/>
    </location>
</feature>
<feature type="compositionally biased region" description="Polar residues" evidence="1">
    <location>
        <begin position="151"/>
        <end position="188"/>
    </location>
</feature>
<feature type="compositionally biased region" description="Low complexity" evidence="1">
    <location>
        <begin position="2003"/>
        <end position="2013"/>
    </location>
</feature>
<feature type="region of interest" description="Disordered" evidence="1">
    <location>
        <begin position="3172"/>
        <end position="3236"/>
    </location>
</feature>
<feature type="compositionally biased region" description="Polar residues" evidence="1">
    <location>
        <begin position="1979"/>
        <end position="1991"/>
    </location>
</feature>
<dbReference type="OMA" id="WEFTETD"/>
<feature type="compositionally biased region" description="Low complexity" evidence="1">
    <location>
        <begin position="2420"/>
        <end position="2444"/>
    </location>
</feature>
<feature type="compositionally biased region" description="Polar residues" evidence="1">
    <location>
        <begin position="739"/>
        <end position="751"/>
    </location>
</feature>
<dbReference type="InterPro" id="IPR007480">
    <property type="entry name" value="DUF529"/>
</dbReference>
<accession>J4C3J8</accession>
<feature type="compositionally biased region" description="Pro residues" evidence="1">
    <location>
        <begin position="2109"/>
        <end position="2127"/>
    </location>
</feature>
<feature type="compositionally biased region" description="Pro residues" evidence="1">
    <location>
        <begin position="869"/>
        <end position="887"/>
    </location>
</feature>
<feature type="region of interest" description="Disordered" evidence="1">
    <location>
        <begin position="418"/>
        <end position="448"/>
    </location>
</feature>
<evidence type="ECO:0008006" key="5">
    <source>
        <dbReference type="Google" id="ProtNLM"/>
    </source>
</evidence>
<evidence type="ECO:0000256" key="2">
    <source>
        <dbReference type="SAM" id="SignalP"/>
    </source>
</evidence>
<feature type="compositionally biased region" description="Polar residues" evidence="1">
    <location>
        <begin position="889"/>
        <end position="917"/>
    </location>
</feature>
<feature type="compositionally biased region" description="Low complexity" evidence="1">
    <location>
        <begin position="2042"/>
        <end position="2070"/>
    </location>
</feature>
<reference evidence="3 4" key="1">
    <citation type="journal article" date="2012" name="MBio">
        <title>Comparative genome analysis of three eukaryotic parasites with differing abilities to transform leukocytes reveals key mediators of Theileria-induced leukocyte transformation.</title>
        <authorList>
            <person name="Hayashida K."/>
            <person name="Hara Y."/>
            <person name="Abe T."/>
            <person name="Yamasaki C."/>
            <person name="Toyoda A."/>
            <person name="Kosuge T."/>
            <person name="Suzuki Y."/>
            <person name="Sato Y."/>
            <person name="Kawashima S."/>
            <person name="Katayama T."/>
            <person name="Wakaguri H."/>
            <person name="Inoue N."/>
            <person name="Homma K."/>
            <person name="Tada-Umezaki M."/>
            <person name="Yagi Y."/>
            <person name="Fujii Y."/>
            <person name="Habara T."/>
            <person name="Kanehisa M."/>
            <person name="Watanabe H."/>
            <person name="Ito K."/>
            <person name="Gojobori T."/>
            <person name="Sugawara H."/>
            <person name="Imanishi T."/>
            <person name="Weir W."/>
            <person name="Gardner M."/>
            <person name="Pain A."/>
            <person name="Shiels B."/>
            <person name="Hattori M."/>
            <person name="Nene V."/>
            <person name="Sugimoto C."/>
        </authorList>
    </citation>
    <scope>NUCLEOTIDE SEQUENCE [LARGE SCALE GENOMIC DNA]</scope>
    <source>
        <strain evidence="3 4">Shintoku</strain>
    </source>
</reference>
<feature type="compositionally biased region" description="Low complexity" evidence="1">
    <location>
        <begin position="33"/>
        <end position="112"/>
    </location>
</feature>
<feature type="region of interest" description="Disordered" evidence="1">
    <location>
        <begin position="2921"/>
        <end position="2978"/>
    </location>
</feature>
<organism evidence="3 4">
    <name type="scientific">Theileria orientalis strain Shintoku</name>
    <dbReference type="NCBI Taxonomy" id="869250"/>
    <lineage>
        <taxon>Eukaryota</taxon>
        <taxon>Sar</taxon>
        <taxon>Alveolata</taxon>
        <taxon>Apicomplexa</taxon>
        <taxon>Aconoidasida</taxon>
        <taxon>Piroplasmida</taxon>
        <taxon>Theileriidae</taxon>
        <taxon>Theileria</taxon>
    </lineage>
</organism>
<feature type="region of interest" description="Disordered" evidence="1">
    <location>
        <begin position="1539"/>
        <end position="1689"/>
    </location>
</feature>
<keyword evidence="4" id="KW-1185">Reference proteome</keyword>
<feature type="compositionally biased region" description="Polar residues" evidence="1">
    <location>
        <begin position="1622"/>
        <end position="1648"/>
    </location>
</feature>